<comment type="similarity">
    <text evidence="1">Belongs to the sorting nexin family.</text>
</comment>
<feature type="region of interest" description="Disordered" evidence="2">
    <location>
        <begin position="433"/>
        <end position="456"/>
    </location>
</feature>
<proteinExistence type="inferred from homology"/>
<feature type="compositionally biased region" description="Basic and acidic residues" evidence="2">
    <location>
        <begin position="492"/>
        <end position="503"/>
    </location>
</feature>
<feature type="region of interest" description="Disordered" evidence="2">
    <location>
        <begin position="730"/>
        <end position="928"/>
    </location>
</feature>
<accession>A0ABR1QE29</accession>
<feature type="transmembrane region" description="Helical" evidence="3">
    <location>
        <begin position="100"/>
        <end position="121"/>
    </location>
</feature>
<dbReference type="GeneID" id="92077246"/>
<feature type="transmembrane region" description="Helical" evidence="3">
    <location>
        <begin position="74"/>
        <end position="94"/>
    </location>
</feature>
<evidence type="ECO:0000256" key="2">
    <source>
        <dbReference type="SAM" id="MobiDB-lite"/>
    </source>
</evidence>
<dbReference type="RefSeq" id="XP_066700296.1">
    <property type="nucleotide sequence ID" value="XM_066844184.1"/>
</dbReference>
<feature type="region of interest" description="Disordered" evidence="2">
    <location>
        <begin position="388"/>
        <end position="414"/>
    </location>
</feature>
<evidence type="ECO:0000313" key="6">
    <source>
        <dbReference type="Proteomes" id="UP001391051"/>
    </source>
</evidence>
<dbReference type="SUPFAM" id="SSF64268">
    <property type="entry name" value="PX domain"/>
    <property type="match status" value="1"/>
</dbReference>
<feature type="compositionally biased region" description="Basic and acidic residues" evidence="2">
    <location>
        <begin position="435"/>
        <end position="456"/>
    </location>
</feature>
<dbReference type="Proteomes" id="UP001391051">
    <property type="component" value="Unassembled WGS sequence"/>
</dbReference>
<dbReference type="Pfam" id="PF08628">
    <property type="entry name" value="Nexin_C"/>
    <property type="match status" value="1"/>
</dbReference>
<dbReference type="EMBL" id="JAQQWE010000005">
    <property type="protein sequence ID" value="KAK7952234.1"/>
    <property type="molecule type" value="Genomic_DNA"/>
</dbReference>
<feature type="compositionally biased region" description="Polar residues" evidence="2">
    <location>
        <begin position="871"/>
        <end position="884"/>
    </location>
</feature>
<name>A0ABR1QE29_9PEZI</name>
<evidence type="ECO:0000259" key="4">
    <source>
        <dbReference type="PROSITE" id="PS51207"/>
    </source>
</evidence>
<protein>
    <recommendedName>
        <fullName evidence="4">PXA domain-containing protein</fullName>
    </recommendedName>
</protein>
<dbReference type="PROSITE" id="PS51207">
    <property type="entry name" value="PXA"/>
    <property type="match status" value="1"/>
</dbReference>
<sequence>MGVPDEFSSTNAMPNNAQHRMDSTALPADANTLPNEKVHAMNGASTETTKTSNPNPPAAPDSAKNDDDDIMSRIFTFLSTATPTTLGGVATGLAAATYLVLGQVGLVVIGAFSGIVVFAAWEAKHPEVSRAVRGEKGYDILDRLCETRSQLAKAQSDQNDDTDFQSVVRSFDDFEPETREALEELVNAVVRDYIDYWYNPIVPSDNSFPLSVRKVLTSFVLSVSNQLSRKRPADAFVDFLTHTCSIIIVFFSEMTSAYASVSAEHKSSASDTMYSYLASHTESPLANLLNTHQQAGKLKMVAEDLLSFLDRPTYDCDPARIFLREILASVVLEGTLQTCSKAEWINGWIVYLLESGDTDLSHAIDEAMQDQKAFSDIDGNFGSISLSKGNRNSYEMDRQRRKEAVHQKKLSRADEEMERAMEEMKRLNEMIAQADKARDSTSSERERESETVGRLNDAIKENAKELDLDVDQDVIDSAKRAVQQPLPNQSKSPKEPSTEKSISRESLPQSPTTPGTADLSSENSSPSQKRAVEAHRRFTSFDQIVPPSQDDPEEESTNGLPPPLTLVNAIITVHDEPGTSKLRNKPTWEYLVQIEPAAAQHPGWMTMKTYAQFEVLHESIRRLATISGANAFLEAHATFPSWKIHTRSSLRGDVERYMRAACAEKALAESESMKKFLEKDQEIKQGLNRGFSFESMGKGMLGVIQNAPKGAFDGGKGIVGGVTGVLGNIGIGQRKSPNSTQAAREPPPVKTNGVNPAMRPLSLSALPKMEAVSPMRSRDSLDSQRSAVIATQPGKMPPMDRRPSAVADTEQEGLQPARAERWERKSLSAASSAMHSRSSSTAALRSPSEMSLSNMKLPPPPDQIADDYDSPNETRQSSDTQSRLNDAPLSPFTALSSPTRSFNSQHPEKSSQPSISVKRPRKEFSPLSEQETRVAVELLFAVINELYTLSSAWNIRRTLLTAAKSFLVRPGNPSLVSIQALLQDNVLDANTSDSGIAAHLKKIRENSLPTEEERKAWPAELTTEEKEELRVKARKLFIQSSVPAALMGIMGQSATSEALGRLFDCLQIEEISRGLFFGIILQAVRVITH</sequence>
<feature type="domain" description="PXA" evidence="4">
    <location>
        <begin position="175"/>
        <end position="357"/>
    </location>
</feature>
<feature type="compositionally biased region" description="Polar residues" evidence="2">
    <location>
        <begin position="7"/>
        <end position="18"/>
    </location>
</feature>
<feature type="compositionally biased region" description="Polar residues" evidence="2">
    <location>
        <begin position="504"/>
        <end position="528"/>
    </location>
</feature>
<feature type="compositionally biased region" description="Low complexity" evidence="2">
    <location>
        <begin position="827"/>
        <end position="843"/>
    </location>
</feature>
<comment type="caution">
    <text evidence="5">The sequence shown here is derived from an EMBL/GenBank/DDBJ whole genome shotgun (WGS) entry which is preliminary data.</text>
</comment>
<feature type="region of interest" description="Disordered" evidence="2">
    <location>
        <begin position="480"/>
        <end position="563"/>
    </location>
</feature>
<feature type="compositionally biased region" description="Polar residues" evidence="2">
    <location>
        <begin position="893"/>
        <end position="915"/>
    </location>
</feature>
<dbReference type="Gene3D" id="3.30.1520.10">
    <property type="entry name" value="Phox-like domain"/>
    <property type="match status" value="1"/>
</dbReference>
<feature type="compositionally biased region" description="Basic and acidic residues" evidence="2">
    <location>
        <begin position="394"/>
        <end position="414"/>
    </location>
</feature>
<dbReference type="InterPro" id="IPR013937">
    <property type="entry name" value="Sorting_nexin_C"/>
</dbReference>
<feature type="region of interest" description="Disordered" evidence="2">
    <location>
        <begin position="1"/>
        <end position="66"/>
    </location>
</feature>
<dbReference type="Pfam" id="PF02194">
    <property type="entry name" value="PXA"/>
    <property type="match status" value="1"/>
</dbReference>
<dbReference type="InterPro" id="IPR036871">
    <property type="entry name" value="PX_dom_sf"/>
</dbReference>
<dbReference type="InterPro" id="IPR003114">
    <property type="entry name" value="Phox_assoc"/>
</dbReference>
<dbReference type="PANTHER" id="PTHR22775:SF47">
    <property type="entry name" value="MEIOTICALLY UP-REGULATED GENE 122 PROTEIN"/>
    <property type="match status" value="1"/>
</dbReference>
<reference evidence="5 6" key="1">
    <citation type="submission" date="2023-01" db="EMBL/GenBank/DDBJ databases">
        <title>Analysis of 21 Apiospora genomes using comparative genomics revels a genus with tremendous synthesis potential of carbohydrate active enzymes and secondary metabolites.</title>
        <authorList>
            <person name="Sorensen T."/>
        </authorList>
    </citation>
    <scope>NUCLEOTIDE SEQUENCE [LARGE SCALE GENOMIC DNA]</scope>
    <source>
        <strain evidence="5 6">CBS 24483</strain>
    </source>
</reference>
<dbReference type="SMART" id="SM00313">
    <property type="entry name" value="PXA"/>
    <property type="match status" value="1"/>
</dbReference>
<evidence type="ECO:0000256" key="3">
    <source>
        <dbReference type="SAM" id="Phobius"/>
    </source>
</evidence>
<evidence type="ECO:0000256" key="1">
    <source>
        <dbReference type="ARBA" id="ARBA00010883"/>
    </source>
</evidence>
<keyword evidence="3" id="KW-0812">Transmembrane</keyword>
<keyword evidence="6" id="KW-1185">Reference proteome</keyword>
<dbReference type="PANTHER" id="PTHR22775">
    <property type="entry name" value="SORTING NEXIN"/>
    <property type="match status" value="1"/>
</dbReference>
<evidence type="ECO:0000313" key="5">
    <source>
        <dbReference type="EMBL" id="KAK7952234.1"/>
    </source>
</evidence>
<keyword evidence="3" id="KW-1133">Transmembrane helix</keyword>
<keyword evidence="3" id="KW-0472">Membrane</keyword>
<dbReference type="CDD" id="cd06093">
    <property type="entry name" value="PX_domain"/>
    <property type="match status" value="1"/>
</dbReference>
<gene>
    <name evidence="5" type="ORF">PG986_007962</name>
</gene>
<organism evidence="5 6">
    <name type="scientific">Apiospora aurea</name>
    <dbReference type="NCBI Taxonomy" id="335848"/>
    <lineage>
        <taxon>Eukaryota</taxon>
        <taxon>Fungi</taxon>
        <taxon>Dikarya</taxon>
        <taxon>Ascomycota</taxon>
        <taxon>Pezizomycotina</taxon>
        <taxon>Sordariomycetes</taxon>
        <taxon>Xylariomycetidae</taxon>
        <taxon>Amphisphaeriales</taxon>
        <taxon>Apiosporaceae</taxon>
        <taxon>Apiospora</taxon>
    </lineage>
</organism>